<name>A0A6C0JQE4_9ZZZZ</name>
<accession>A0A6C0JQE4</accession>
<reference evidence="1" key="1">
    <citation type="journal article" date="2020" name="Nature">
        <title>Giant virus diversity and host interactions through global metagenomics.</title>
        <authorList>
            <person name="Schulz F."/>
            <person name="Roux S."/>
            <person name="Paez-Espino D."/>
            <person name="Jungbluth S."/>
            <person name="Walsh D.A."/>
            <person name="Denef V.J."/>
            <person name="McMahon K.D."/>
            <person name="Konstantinidis K.T."/>
            <person name="Eloe-Fadrosh E.A."/>
            <person name="Kyrpides N.C."/>
            <person name="Woyke T."/>
        </authorList>
    </citation>
    <scope>NUCLEOTIDE SEQUENCE</scope>
    <source>
        <strain evidence="1">GVMAG-S-1035315-10</strain>
    </source>
</reference>
<dbReference type="AlphaFoldDB" id="A0A6C0JQE4"/>
<protein>
    <submittedName>
        <fullName evidence="1">Uncharacterized protein</fullName>
    </submittedName>
</protein>
<organism evidence="1">
    <name type="scientific">viral metagenome</name>
    <dbReference type="NCBI Taxonomy" id="1070528"/>
    <lineage>
        <taxon>unclassified sequences</taxon>
        <taxon>metagenomes</taxon>
        <taxon>organismal metagenomes</taxon>
    </lineage>
</organism>
<dbReference type="EMBL" id="MN740659">
    <property type="protein sequence ID" value="QHU06647.1"/>
    <property type="molecule type" value="Genomic_DNA"/>
</dbReference>
<proteinExistence type="predicted"/>
<sequence>MPVTSRSLTVGHVSGAGKKAPSNLKWDVAKQTLINPSCDCRTVVQQCIGMFPIPTQPSYGNAVCDGSTCYSSLIPSINGLEIKAIPNTVYTLSNYSGSIVFVVNCGTTIVNCDAAYAGVSTTLFSISAGSAFAFGILFGGVDVTFTFT</sequence>
<evidence type="ECO:0000313" key="1">
    <source>
        <dbReference type="EMBL" id="QHU06647.1"/>
    </source>
</evidence>